<evidence type="ECO:0000313" key="3">
    <source>
        <dbReference type="Proteomes" id="UP000293781"/>
    </source>
</evidence>
<comment type="caution">
    <text evidence="2">The sequence shown here is derived from an EMBL/GenBank/DDBJ whole genome shotgun (WGS) entry which is preliminary data.</text>
</comment>
<sequence>MAWFVNQSLFIILAAFLLGLLVGWLVWGNRKTAPEPVAPPRTDPVEPPREELERIEGIGPKMANALRAAGIRTFRQLAETDDTTRRAAIEKAGLSFAPSLVTWGRQAQLLADGDEEGFLKLTELLVAGRDTGRA</sequence>
<dbReference type="GO" id="GO:0006281">
    <property type="term" value="P:DNA repair"/>
    <property type="evidence" value="ECO:0007669"/>
    <property type="project" value="InterPro"/>
</dbReference>
<dbReference type="EMBL" id="SHKK01000001">
    <property type="protein sequence ID" value="RZT78827.1"/>
    <property type="molecule type" value="Genomic_DNA"/>
</dbReference>
<gene>
    <name evidence="2" type="ORF">EV382_2020</name>
</gene>
<keyword evidence="3" id="KW-1185">Reference proteome</keyword>
<dbReference type="RefSeq" id="WP_244236615.1">
    <property type="nucleotide sequence ID" value="NZ_JBEZZO010000032.1"/>
</dbReference>
<name>A0A4Q7UCB5_9ACTN</name>
<reference evidence="2 3" key="1">
    <citation type="submission" date="2019-02" db="EMBL/GenBank/DDBJ databases">
        <title>Sequencing the genomes of 1000 actinobacteria strains.</title>
        <authorList>
            <person name="Klenk H.-P."/>
        </authorList>
    </citation>
    <scope>NUCLEOTIDE SEQUENCE [LARGE SCALE GENOMIC DNA]</scope>
    <source>
        <strain evidence="2 3">DSM 45888</strain>
    </source>
</reference>
<proteinExistence type="predicted"/>
<protein>
    <submittedName>
        <fullName evidence="2">Helix-hairpin-helix protein</fullName>
    </submittedName>
</protein>
<dbReference type="SUPFAM" id="SSF158702">
    <property type="entry name" value="Sec63 N-terminal domain-like"/>
    <property type="match status" value="1"/>
</dbReference>
<dbReference type="InterPro" id="IPR003583">
    <property type="entry name" value="Hlx-hairpin-Hlx_DNA-bd_motif"/>
</dbReference>
<dbReference type="AlphaFoldDB" id="A0A4Q7UCB5"/>
<evidence type="ECO:0000313" key="2">
    <source>
        <dbReference type="EMBL" id="RZT78827.1"/>
    </source>
</evidence>
<dbReference type="SMART" id="SM00278">
    <property type="entry name" value="HhH1"/>
    <property type="match status" value="1"/>
</dbReference>
<feature type="domain" description="Helix-hairpin-helix DNA-binding motif class 1" evidence="1">
    <location>
        <begin position="50"/>
        <end position="69"/>
    </location>
</feature>
<organism evidence="2 3">
    <name type="scientific">Micromonospora violae</name>
    <dbReference type="NCBI Taxonomy" id="1278207"/>
    <lineage>
        <taxon>Bacteria</taxon>
        <taxon>Bacillati</taxon>
        <taxon>Actinomycetota</taxon>
        <taxon>Actinomycetes</taxon>
        <taxon>Micromonosporales</taxon>
        <taxon>Micromonosporaceae</taxon>
        <taxon>Micromonospora</taxon>
    </lineage>
</organism>
<dbReference type="Proteomes" id="UP000293781">
    <property type="component" value="Unassembled WGS sequence"/>
</dbReference>
<dbReference type="Pfam" id="PF14520">
    <property type="entry name" value="HHH_5"/>
    <property type="match status" value="1"/>
</dbReference>
<evidence type="ECO:0000259" key="1">
    <source>
        <dbReference type="SMART" id="SM00278"/>
    </source>
</evidence>
<accession>A0A4Q7UCB5</accession>
<dbReference type="Gene3D" id="1.10.150.20">
    <property type="entry name" value="5' to 3' exonuclease, C-terminal subdomain"/>
    <property type="match status" value="1"/>
</dbReference>
<dbReference type="GO" id="GO:0003677">
    <property type="term" value="F:DNA binding"/>
    <property type="evidence" value="ECO:0007669"/>
    <property type="project" value="InterPro"/>
</dbReference>